<keyword evidence="1 4" id="KW-0853">WD repeat</keyword>
<evidence type="ECO:0000313" key="5">
    <source>
        <dbReference type="EMBL" id="KIJ24228.1"/>
    </source>
</evidence>
<dbReference type="InterPro" id="IPR015943">
    <property type="entry name" value="WD40/YVTN_repeat-like_dom_sf"/>
</dbReference>
<dbReference type="PROSITE" id="PS50082">
    <property type="entry name" value="WD_REPEATS_2"/>
    <property type="match status" value="2"/>
</dbReference>
<feature type="repeat" description="WD" evidence="4">
    <location>
        <begin position="186"/>
        <end position="217"/>
    </location>
</feature>
<dbReference type="EMBL" id="KN837514">
    <property type="protein sequence ID" value="KIJ24228.1"/>
    <property type="molecule type" value="Genomic_DNA"/>
</dbReference>
<gene>
    <name evidence="5" type="ORF">M422DRAFT_84593</name>
</gene>
<feature type="non-terminal residue" evidence="5">
    <location>
        <position position="1"/>
    </location>
</feature>
<dbReference type="InterPro" id="IPR001680">
    <property type="entry name" value="WD40_rpt"/>
</dbReference>
<dbReference type="OrthoDB" id="2615105at2759"/>
<keyword evidence="2" id="KW-0677">Repeat</keyword>
<dbReference type="Gene3D" id="2.130.10.10">
    <property type="entry name" value="YVTN repeat-like/Quinoprotein amine dehydrogenase"/>
    <property type="match status" value="2"/>
</dbReference>
<name>A0A0C9T5P3_SPHS4</name>
<dbReference type="Pfam" id="PF00400">
    <property type="entry name" value="WD40"/>
    <property type="match status" value="3"/>
</dbReference>
<dbReference type="PANTHER" id="PTHR15622">
    <property type="entry name" value="WD40 REPEAT PROTEIN"/>
    <property type="match status" value="1"/>
</dbReference>
<dbReference type="SUPFAM" id="SSF50978">
    <property type="entry name" value="WD40 repeat-like"/>
    <property type="match status" value="1"/>
</dbReference>
<dbReference type="GO" id="GO:0000209">
    <property type="term" value="P:protein polyubiquitination"/>
    <property type="evidence" value="ECO:0007669"/>
    <property type="project" value="TreeGrafter"/>
</dbReference>
<reference evidence="5 6" key="1">
    <citation type="submission" date="2014-06" db="EMBL/GenBank/DDBJ databases">
        <title>Evolutionary Origins and Diversification of the Mycorrhizal Mutualists.</title>
        <authorList>
            <consortium name="DOE Joint Genome Institute"/>
            <consortium name="Mycorrhizal Genomics Consortium"/>
            <person name="Kohler A."/>
            <person name="Kuo A."/>
            <person name="Nagy L.G."/>
            <person name="Floudas D."/>
            <person name="Copeland A."/>
            <person name="Barry K.W."/>
            <person name="Cichocki N."/>
            <person name="Veneault-Fourrey C."/>
            <person name="LaButti K."/>
            <person name="Lindquist E.A."/>
            <person name="Lipzen A."/>
            <person name="Lundell T."/>
            <person name="Morin E."/>
            <person name="Murat C."/>
            <person name="Riley R."/>
            <person name="Ohm R."/>
            <person name="Sun H."/>
            <person name="Tunlid A."/>
            <person name="Henrissat B."/>
            <person name="Grigoriev I.V."/>
            <person name="Hibbett D.S."/>
            <person name="Martin F."/>
        </authorList>
    </citation>
    <scope>NUCLEOTIDE SEQUENCE [LARGE SCALE GENOMIC DNA]</scope>
    <source>
        <strain evidence="5 6">SS14</strain>
    </source>
</reference>
<dbReference type="PROSITE" id="PS00678">
    <property type="entry name" value="WD_REPEATS_1"/>
    <property type="match status" value="1"/>
</dbReference>
<organism evidence="5 6">
    <name type="scientific">Sphaerobolus stellatus (strain SS14)</name>
    <dbReference type="NCBI Taxonomy" id="990650"/>
    <lineage>
        <taxon>Eukaryota</taxon>
        <taxon>Fungi</taxon>
        <taxon>Dikarya</taxon>
        <taxon>Basidiomycota</taxon>
        <taxon>Agaricomycotina</taxon>
        <taxon>Agaricomycetes</taxon>
        <taxon>Phallomycetidae</taxon>
        <taxon>Geastrales</taxon>
        <taxon>Sphaerobolaceae</taxon>
        <taxon>Sphaerobolus</taxon>
    </lineage>
</organism>
<dbReference type="InterPro" id="IPR019775">
    <property type="entry name" value="WD40_repeat_CS"/>
</dbReference>
<dbReference type="Proteomes" id="UP000054279">
    <property type="component" value="Unassembled WGS sequence"/>
</dbReference>
<sequence length="217" mass="23941">HFFHWLEILSIISAGYYATSLLKTANKWLGNLSSNMIQLLTDGTKITDLFHQAIQESCSGLYFSILTFSPQTSPLANHYRKLYNPSLQVTRGIQDWPTEYQVFLGHQDWVPSVAFSPDGTKILSASVDKTVQIWDTSTGQNLGQPLHHQSLVLSSAFSPDGTKIASTSGLVYIWEISTGQSLGDPLEGHQGWVTSAVFSPDGTKIVSSSYDGTIRVW</sequence>
<feature type="repeat" description="WD" evidence="4">
    <location>
        <begin position="103"/>
        <end position="144"/>
    </location>
</feature>
<accession>A0A0C9T5P3</accession>
<evidence type="ECO:0000256" key="1">
    <source>
        <dbReference type="ARBA" id="ARBA00022574"/>
    </source>
</evidence>
<dbReference type="InterPro" id="IPR051983">
    <property type="entry name" value="WSB_SOCS-box_domain"/>
</dbReference>
<dbReference type="InterPro" id="IPR036322">
    <property type="entry name" value="WD40_repeat_dom_sf"/>
</dbReference>
<keyword evidence="3" id="KW-0833">Ubl conjugation pathway</keyword>
<keyword evidence="6" id="KW-1185">Reference proteome</keyword>
<evidence type="ECO:0000256" key="2">
    <source>
        <dbReference type="ARBA" id="ARBA00022737"/>
    </source>
</evidence>
<evidence type="ECO:0000256" key="3">
    <source>
        <dbReference type="ARBA" id="ARBA00022786"/>
    </source>
</evidence>
<feature type="non-terminal residue" evidence="5">
    <location>
        <position position="217"/>
    </location>
</feature>
<protein>
    <recommendedName>
        <fullName evidence="7">WD40 repeat-like protein</fullName>
    </recommendedName>
</protein>
<evidence type="ECO:0008006" key="7">
    <source>
        <dbReference type="Google" id="ProtNLM"/>
    </source>
</evidence>
<dbReference type="PROSITE" id="PS50294">
    <property type="entry name" value="WD_REPEATS_REGION"/>
    <property type="match status" value="2"/>
</dbReference>
<evidence type="ECO:0000256" key="4">
    <source>
        <dbReference type="PROSITE-ProRule" id="PRU00221"/>
    </source>
</evidence>
<dbReference type="PANTHER" id="PTHR15622:SF2">
    <property type="entry name" value="U4_U6 SMALL NUCLEAR RIBONUCLEOPROTEIN PRP4"/>
    <property type="match status" value="1"/>
</dbReference>
<dbReference type="AlphaFoldDB" id="A0A0C9T5P3"/>
<evidence type="ECO:0000313" key="6">
    <source>
        <dbReference type="Proteomes" id="UP000054279"/>
    </source>
</evidence>
<proteinExistence type="predicted"/>
<dbReference type="HOGENOM" id="CLU_000288_57_19_1"/>
<dbReference type="SMART" id="SM00320">
    <property type="entry name" value="WD40"/>
    <property type="match status" value="3"/>
</dbReference>